<keyword evidence="4" id="KW-1185">Reference proteome</keyword>
<protein>
    <submittedName>
        <fullName evidence="3">ABC transporter substrate-binding protein</fullName>
    </submittedName>
</protein>
<evidence type="ECO:0000313" key="3">
    <source>
        <dbReference type="EMBL" id="AJD41610.1"/>
    </source>
</evidence>
<evidence type="ECO:0000259" key="2">
    <source>
        <dbReference type="Pfam" id="PF04069"/>
    </source>
</evidence>
<dbReference type="Proteomes" id="UP000031368">
    <property type="component" value="Chromosome"/>
</dbReference>
<dbReference type="Pfam" id="PF04069">
    <property type="entry name" value="OpuAC"/>
    <property type="match status" value="1"/>
</dbReference>
<dbReference type="RefSeq" id="WP_039845168.1">
    <property type="nucleotide sequence ID" value="NZ_CP006877.1"/>
</dbReference>
<dbReference type="GO" id="GO:0022857">
    <property type="term" value="F:transmembrane transporter activity"/>
    <property type="evidence" value="ECO:0007669"/>
    <property type="project" value="InterPro"/>
</dbReference>
<dbReference type="EMBL" id="CP006877">
    <property type="protein sequence ID" value="AJD41610.1"/>
    <property type="molecule type" value="Genomic_DNA"/>
</dbReference>
<evidence type="ECO:0000313" key="4">
    <source>
        <dbReference type="Proteomes" id="UP000031368"/>
    </source>
</evidence>
<dbReference type="SUPFAM" id="SSF53850">
    <property type="entry name" value="Periplasmic binding protein-like II"/>
    <property type="match status" value="1"/>
</dbReference>
<feature type="chain" id="PRO_5002098504" evidence="1">
    <location>
        <begin position="24"/>
        <end position="331"/>
    </location>
</feature>
<dbReference type="Gene3D" id="3.40.190.100">
    <property type="entry name" value="Glycine betaine-binding periplasmic protein, domain 2"/>
    <property type="match status" value="1"/>
</dbReference>
<name>A0A0B4X4G3_9HYPH</name>
<gene>
    <name evidence="3" type="ORF">RGR602_CH02283</name>
</gene>
<accession>A0A0B4X4G3</accession>
<dbReference type="KEGG" id="rga:RGR602_CH02283"/>
<organism evidence="3 4">
    <name type="scientific">Rhizobium gallicum bv. gallicum R602sp</name>
    <dbReference type="NCBI Taxonomy" id="1041138"/>
    <lineage>
        <taxon>Bacteria</taxon>
        <taxon>Pseudomonadati</taxon>
        <taxon>Pseudomonadota</taxon>
        <taxon>Alphaproteobacteria</taxon>
        <taxon>Hyphomicrobiales</taxon>
        <taxon>Rhizobiaceae</taxon>
        <taxon>Rhizobium/Agrobacterium group</taxon>
        <taxon>Rhizobium</taxon>
    </lineage>
</organism>
<dbReference type="GO" id="GO:0043190">
    <property type="term" value="C:ATP-binding cassette (ABC) transporter complex"/>
    <property type="evidence" value="ECO:0007669"/>
    <property type="project" value="InterPro"/>
</dbReference>
<dbReference type="AlphaFoldDB" id="A0A0B4X4G3"/>
<proteinExistence type="predicted"/>
<keyword evidence="1" id="KW-0732">Signal</keyword>
<feature type="domain" description="ABC-type glycine betaine transport system substrate-binding" evidence="2">
    <location>
        <begin position="27"/>
        <end position="309"/>
    </location>
</feature>
<evidence type="ECO:0000256" key="1">
    <source>
        <dbReference type="SAM" id="SignalP"/>
    </source>
</evidence>
<sequence>MKIIPASLFIAVCLVAGGRAAQADCGNVSIAEMSWASAAIAANFDSFILKNGYGCNVSTVAGDTVPTFASMDQKGEPDIAPELWTASVRNQLEAAVRSGRLIQASEILSDGAIEGWWIPKFIADANPDIRSVQDAMKRPDLFPAPKNASKGAVHNCPPGWSCRISTANLFRALNGEKVGFELIDSESPQSLDDSIGAAFDAKVGWLGYYWAPTAILGKYDMTRLSMGVSHDKAEWLACTSVEGCARPQLNAYPVSQAFTVVTKAFADRAGPELAYLRSRTWDNNTINDILAWQDENRESSENAALYFLRNYPELWTRWMPADVAEKVKAAL</sequence>
<dbReference type="HOGENOM" id="CLU_072510_0_0_5"/>
<dbReference type="InterPro" id="IPR007210">
    <property type="entry name" value="ABC_Gly_betaine_transp_sub-bd"/>
</dbReference>
<feature type="signal peptide" evidence="1">
    <location>
        <begin position="1"/>
        <end position="23"/>
    </location>
</feature>
<reference evidence="3 4" key="1">
    <citation type="submission" date="2013-11" db="EMBL/GenBank/DDBJ databases">
        <title>Complete genome sequence of Rhizobium gallicum bv. gallicum R602.</title>
        <authorList>
            <person name="Bustos P."/>
            <person name="Santamaria R.I."/>
            <person name="Lozano L."/>
            <person name="Acosta J.L."/>
            <person name="Ormeno-Orrillo E."/>
            <person name="Rogel M.A."/>
            <person name="Romero D."/>
            <person name="Cevallos M.A."/>
            <person name="Martinez-Romero E."/>
            <person name="Gonzalez V."/>
        </authorList>
    </citation>
    <scope>NUCLEOTIDE SEQUENCE [LARGE SCALE GENOMIC DNA]</scope>
    <source>
        <strain evidence="3 4">R602</strain>
    </source>
</reference>